<gene>
    <name evidence="5" type="ORF">SAMN04487963_0325</name>
</gene>
<sequence>MPIQVHELACQQGVIGQITLDSQASLNALSEDMIDAMQAALDRWQDDDRICLVVVDAAGDRAFCAGGDIVTLYQSMTGQADPEAPRRFFSKEYQLLYHLHRFPKPVIGWAQRVVMGGGMGLLSACRYRLVTPDLIMAMPEITIGLFPDVGASWFLNRLPAGLGLFLGLTGARLNASDALRVGLADMAVHQDGKAAFLDQLQSQSWTGSVAADDNRLYRLLNQLDVPAPEQLPTSELASCEQTIAHLCRRGSLQEVVGRLLSHPEGNDWWQSCISNLRAGCPVTACLVSEQLKRGQQMALKDIFEMELAMALECTRRPDLREGVRALMIDRDQTPAWTYSRVEAVPREVIDAHFIPDWTPDNSPIEQR</sequence>
<dbReference type="GO" id="GO:0006574">
    <property type="term" value="P:L-valine catabolic process"/>
    <property type="evidence" value="ECO:0007669"/>
    <property type="project" value="TreeGrafter"/>
</dbReference>
<dbReference type="SUPFAM" id="SSF52096">
    <property type="entry name" value="ClpP/crotonase"/>
    <property type="match status" value="1"/>
</dbReference>
<dbReference type="Proteomes" id="UP000198519">
    <property type="component" value="Unassembled WGS sequence"/>
</dbReference>
<dbReference type="GO" id="GO:0003860">
    <property type="term" value="F:3-hydroxyisobutyryl-CoA hydrolase activity"/>
    <property type="evidence" value="ECO:0007669"/>
    <property type="project" value="UniProtKB-EC"/>
</dbReference>
<proteinExistence type="predicted"/>
<name>A0A1I4L892_9GAMM</name>
<dbReference type="GO" id="GO:0005829">
    <property type="term" value="C:cytosol"/>
    <property type="evidence" value="ECO:0007669"/>
    <property type="project" value="TreeGrafter"/>
</dbReference>
<dbReference type="AlphaFoldDB" id="A0A1I4L892"/>
<comment type="catalytic activity">
    <reaction evidence="1">
        <text>3-hydroxy-2-methylpropanoyl-CoA + H2O = 3-hydroxy-2-methylpropanoate + CoA + H(+)</text>
        <dbReference type="Rhea" id="RHEA:20888"/>
        <dbReference type="ChEBI" id="CHEBI:11805"/>
        <dbReference type="ChEBI" id="CHEBI:15377"/>
        <dbReference type="ChEBI" id="CHEBI:15378"/>
        <dbReference type="ChEBI" id="CHEBI:57287"/>
        <dbReference type="ChEBI" id="CHEBI:57340"/>
        <dbReference type="EC" id="3.1.2.4"/>
    </reaction>
</comment>
<dbReference type="InterPro" id="IPR032259">
    <property type="entry name" value="HIBYL-CoA-H"/>
</dbReference>
<reference evidence="6" key="1">
    <citation type="submission" date="2016-10" db="EMBL/GenBank/DDBJ databases">
        <authorList>
            <person name="Varghese N."/>
            <person name="Submissions S."/>
        </authorList>
    </citation>
    <scope>NUCLEOTIDE SEQUENCE [LARGE SCALE GENOMIC DNA]</scope>
    <source>
        <strain evidence="6">CGMCC 1.7061</strain>
    </source>
</reference>
<dbReference type="CDD" id="cd06558">
    <property type="entry name" value="crotonase-like"/>
    <property type="match status" value="1"/>
</dbReference>
<dbReference type="OrthoDB" id="9790967at2"/>
<dbReference type="EMBL" id="FOUE01000001">
    <property type="protein sequence ID" value="SFL87023.1"/>
    <property type="molecule type" value="Genomic_DNA"/>
</dbReference>
<dbReference type="RefSeq" id="WP_092020150.1">
    <property type="nucleotide sequence ID" value="NZ_FOUE01000001.1"/>
</dbReference>
<dbReference type="InterPro" id="IPR045004">
    <property type="entry name" value="ECH_dom"/>
</dbReference>
<accession>A0A1I4L892</accession>
<dbReference type="Gene3D" id="3.90.226.10">
    <property type="entry name" value="2-enoyl-CoA Hydratase, Chain A, domain 1"/>
    <property type="match status" value="1"/>
</dbReference>
<organism evidence="5 6">
    <name type="scientific">Marinobacter zhejiangensis</name>
    <dbReference type="NCBI Taxonomy" id="488535"/>
    <lineage>
        <taxon>Bacteria</taxon>
        <taxon>Pseudomonadati</taxon>
        <taxon>Pseudomonadota</taxon>
        <taxon>Gammaproteobacteria</taxon>
        <taxon>Pseudomonadales</taxon>
        <taxon>Marinobacteraceae</taxon>
        <taxon>Marinobacter</taxon>
    </lineage>
</organism>
<dbReference type="PANTHER" id="PTHR43176:SF3">
    <property type="entry name" value="3-HYDROXYISOBUTYRYL-COA HYDROLASE, MITOCHONDRIAL"/>
    <property type="match status" value="1"/>
</dbReference>
<keyword evidence="6" id="KW-1185">Reference proteome</keyword>
<dbReference type="STRING" id="488535.SAMN04487963_0325"/>
<feature type="domain" description="Enoyl-CoA hydratase/isomerase" evidence="4">
    <location>
        <begin position="16"/>
        <end position="353"/>
    </location>
</feature>
<evidence type="ECO:0000259" key="4">
    <source>
        <dbReference type="Pfam" id="PF16113"/>
    </source>
</evidence>
<protein>
    <recommendedName>
        <fullName evidence="2">3-hydroxyisobutyryl-CoA hydrolase</fullName>
        <ecNumber evidence="2">3.1.2.4</ecNumber>
    </recommendedName>
</protein>
<evidence type="ECO:0000256" key="3">
    <source>
        <dbReference type="ARBA" id="ARBA00022801"/>
    </source>
</evidence>
<keyword evidence="3" id="KW-0378">Hydrolase</keyword>
<dbReference type="InterPro" id="IPR029045">
    <property type="entry name" value="ClpP/crotonase-like_dom_sf"/>
</dbReference>
<evidence type="ECO:0000313" key="6">
    <source>
        <dbReference type="Proteomes" id="UP000198519"/>
    </source>
</evidence>
<evidence type="ECO:0000313" key="5">
    <source>
        <dbReference type="EMBL" id="SFL87023.1"/>
    </source>
</evidence>
<dbReference type="Pfam" id="PF16113">
    <property type="entry name" value="ECH_2"/>
    <property type="match status" value="1"/>
</dbReference>
<dbReference type="NCBIfam" id="NF004127">
    <property type="entry name" value="PRK05617.1"/>
    <property type="match status" value="1"/>
</dbReference>
<evidence type="ECO:0000256" key="1">
    <source>
        <dbReference type="ARBA" id="ARBA00001709"/>
    </source>
</evidence>
<dbReference type="PANTHER" id="PTHR43176">
    <property type="entry name" value="3-HYDROXYISOBUTYRYL-COA HYDROLASE-RELATED"/>
    <property type="match status" value="1"/>
</dbReference>
<dbReference type="EC" id="3.1.2.4" evidence="2"/>
<evidence type="ECO:0000256" key="2">
    <source>
        <dbReference type="ARBA" id="ARBA00011915"/>
    </source>
</evidence>